<sequence length="97" mass="10965">MTLLSFPSENKSRNLPHKLSQTLAHEKFGDAVDCLRECVEVLETISNPENQEFLARFIRKIKQSQQELQIVKSQAHVTECGGFGNSNSIFNLSIHHA</sequence>
<evidence type="ECO:0000313" key="2">
    <source>
        <dbReference type="Proteomes" id="UP000000644"/>
    </source>
</evidence>
<organism evidence="1 2">
    <name type="scientific">Polaromonas naphthalenivorans (strain CJ2)</name>
    <dbReference type="NCBI Taxonomy" id="365044"/>
    <lineage>
        <taxon>Bacteria</taxon>
        <taxon>Pseudomonadati</taxon>
        <taxon>Pseudomonadota</taxon>
        <taxon>Betaproteobacteria</taxon>
        <taxon>Burkholderiales</taxon>
        <taxon>Comamonadaceae</taxon>
        <taxon>Polaromonas</taxon>
    </lineage>
</organism>
<dbReference type="AlphaFoldDB" id="A1VVB6"/>
<geneLocation type="plasmid" evidence="1 2">
    <name>pPNAP01</name>
</geneLocation>
<protein>
    <submittedName>
        <fullName evidence="1">Uncharacterized protein</fullName>
    </submittedName>
</protein>
<gene>
    <name evidence="1" type="ordered locus">Pnap_4312</name>
</gene>
<dbReference type="Proteomes" id="UP000000644">
    <property type="component" value="Plasmid pPNAP01"/>
</dbReference>
<dbReference type="KEGG" id="pna:Pnap_4312"/>
<proteinExistence type="predicted"/>
<dbReference type="HOGENOM" id="CLU_2344261_0_0_4"/>
<reference evidence="2" key="1">
    <citation type="journal article" date="2009" name="Environ. Microbiol.">
        <title>The genome of Polaromonas naphthalenivorans strain CJ2, isolated from coal tar-contaminated sediment, reveals physiological and metabolic versatility and evolution through extensive horizontal gene transfer.</title>
        <authorList>
            <person name="Yagi J.M."/>
            <person name="Sims D."/>
            <person name="Brettin T."/>
            <person name="Bruce D."/>
            <person name="Madsen E.L."/>
        </authorList>
    </citation>
    <scope>NUCLEOTIDE SEQUENCE [LARGE SCALE GENOMIC DNA]</scope>
    <source>
        <strain evidence="2">CJ2</strain>
        <plasmid evidence="2">Plasmid pPNAP01</plasmid>
    </source>
</reference>
<keyword evidence="2" id="KW-1185">Reference proteome</keyword>
<keyword evidence="1" id="KW-0614">Plasmid</keyword>
<evidence type="ECO:0000313" key="1">
    <source>
        <dbReference type="EMBL" id="ABM39594.1"/>
    </source>
</evidence>
<name>A1VVB6_POLNA</name>
<dbReference type="RefSeq" id="WP_011797967.1">
    <property type="nucleotide sequence ID" value="NC_008757.1"/>
</dbReference>
<accession>A1VVB6</accession>
<dbReference type="EMBL" id="CP000530">
    <property type="protein sequence ID" value="ABM39594.1"/>
    <property type="molecule type" value="Genomic_DNA"/>
</dbReference>